<dbReference type="STRING" id="56730.IE4872_CH03005"/>
<evidence type="ECO:0000256" key="7">
    <source>
        <dbReference type="SAM" id="MobiDB-lite"/>
    </source>
</evidence>
<dbReference type="InterPro" id="IPR018201">
    <property type="entry name" value="Ketoacyl_synth_AS"/>
</dbReference>
<dbReference type="Pfam" id="PF00668">
    <property type="entry name" value="Condensation"/>
    <property type="match status" value="1"/>
</dbReference>
<dbReference type="InterPro" id="IPR036736">
    <property type="entry name" value="ACP-like_sf"/>
</dbReference>
<sequence length="2534" mass="274822">MTGIHETAHADFDRIDIEDDQGPGGIAIIGMSGRFPGAPTVEALWELVRDGRNAFSIFAPDEIEDCFTDEERAAANYVAARPHLPDVDMFDAEFFGMFAREAALTDPQHRVFLEICWEALENGGYDPHRYPGMIGVFAGSSMPTYLINNVLGDRAKAEEFASNYQIGCFQQLVGALNDALATRIAYKFDLRGPAFTLQSACSTSLLAVSQACQNLQTYACDMALAGGVSITLPQKRGYIYQEGGMASADGTCRPFDANADGTVFASGAGVVLLKRLEDARRDRDRIFAVIRGYGINNDGSDKVGFTAPSVRGQAEAISAALANAGVPAASIGYVECHGTATPLGDPIEFGGLKEAYLDIADARESCALGSVKGNVGHMDCAAGVSGLIKTALMLHRGKIPPMPNYSRPNPRLNIEESPFYIPTEMTDWPAQGHPRRAGVSAFGVGGTNVHVILEEASGEDREACSDVTKPYILPLSARNPAALSAMRANLSAHLTERPEISLADVAATLQNGRCEFSHRFAISARTVEEAREKLGAERTADSIASDAPPVAFMFPGQGAQYVGMGAGLYDSEPEFARWIDRGAELLKPMLGLDLRIFICHSGPVPASMADEQRNTRIAQPCLYLVEYALARLWMSRGLRPYAMIGHSVGEFVAATLANVISFEDGLRLVSSRGRLMQSQPQGAMVSVRADAQTVSAYLKGDVEIAAVNAPKLSVISGPFAEIDEVCSALEAGGIAFSRLHTSHAFHSPMMNEAAAALYDETAKVTYGTATVPYISCVTGDWQTAQQGTSPDYWARHCRDAVHFAAGLAKLCDGRKPILLEVGPGRTLSVFASQTVARDDLNTVIQSLPEHDRAPEAADVFAGAQGRLWMAGCVLEWPELPNGATAHLDLPVYPFQRQRHWIDAPPSARRNAGSYALSRSELQIVVEPSAAIEMPATVSVAPTNAPSSADRTPALECELLATLAEMSGNALRPADVAATFIELGFDSLFIGQFAQRIEKDYRVKISFRDLLSTIPSIANLAKHLDEKMPEKAPAASPPPAAHLLAPAAVFAASEMPLAPTPSPSGSMGEVQALIQSQIQLLQSLFAQQLQLLQSSATSPPVAVAEGAATVSMPQAVLSIAPAPAAAAAPSEAVDAPVTPAERLESVPLTEAQTEIWLAAQTGDEASCSFNLSISLTLDGEFDEAAFSKALSLVTDRHDALRIRFSRAGDYFRFADDFVLKAPLVDFAGRPDGEARLREMLDEDARTPFDLVDGPLARAFIARLAVDKHVFVFSGHHIICDGWSISVLLDELAMAYAAFRNGETPQFEPALSFATYATKLAPTPEKSEKDEQFWLDQFKEIPELPELPLDRTRPEHRNFASGTCTGYIEGDVYKALKKAGAQSGATLFSTLLAMLQVVVSRLSRQEDIVIAVPAAGQNLIGEAILFGHCVNLLPIRQTVASQTSFCEHLRATQRLVLQAVEHQSCTYGTLVRKLGVKRDSRRLPLTEIQFNLDHTAADQPFGNLTANMANNVKGFSNFDMFFCAFEEENAVRIDVEYNAEVFDRSTIERWIQHFATLAEALSKNIDVEISRLPLLSDDERGWLIDGLNDTAANYPRDEHVVSLFARKASKQPDAIAAEHGGRSITYGRLEARSNQFARYIQEAIPEPGQRIALLVDRSLDMVVALLAIMKAGHTYVPMDLSHPEERLCQTLDVARVGGLICDSDAMASLAPANIPVIRIDEEAKAVGRMTSTALDALPPDSAAPAYVIFTSGSTGAPKGVEVSHRALTNFLLSMAKEPGFTDRDTILAVTTISFDIAGLELYLPLVTGGKMVIADRQQVQDGFAIVDLVEKSGATVLQATPTLWQMLVEAGLEDKPHLKMLCGGEPMPKELAKSLLKIGGELWNMYGPTETTVWSSVARITDVEAPITIGHPIANTQLYIVDRNNDIAPIGVTGELCIGGDGLANGYFDRLDLTEKAFVPISFGSNRPTRLYRTGDVGRRLANGSLQLLGRRDQQIKLRGFRIELGDIESVVSKAPGVRQCAVVAAEKKSDGKLLVGYIVPEAGAEPSAAELSDFVTAKLPRYMVPTYWVTVSELPQTGNGKLDRKTLQQRGIPAHSTEAKKTKPRTPMEEQLAAIWQDILGSQDIGVDDNLYALGADSLTIFRMAARMLDANLPLEAKHLLRYPSIAQLAMFAEQQIRRRGKLSKRLSSMWCSVLNVDQPQPDDDFFAVGGNSVLAAKLLQEVEAAYKIVPNPEMISKFRTFQDFTAKIAKTLEGVDTESSLWELVTCKTGSSDAVVYTFNHPFLYYALATEIDDSISVHNLNMFSADLTSAPADMSVEDIARQAIEAMKIPVGTRRLALVGLCVNGILVMEISRQLRESGIDVRCTAAIDSWCPTFVSSLPKSRLMWWQTERRAKRVLHFTSKLVKGDITALDYFRHFNISWKLMQLLHVKSAEPLESDRANAMVTAFMNSAAAHHNDPAIRDSSIVLVRSQAHNSRARKLRFGWRNAVAEDTPVLDLEGWHEDSLIDSGKALASLISARLGVSSDVSSGGIAH</sequence>
<evidence type="ECO:0000313" key="10">
    <source>
        <dbReference type="EMBL" id="APO68607.1"/>
    </source>
</evidence>
<dbReference type="InterPro" id="IPR020845">
    <property type="entry name" value="AMP-binding_CS"/>
</dbReference>
<dbReference type="InterPro" id="IPR020841">
    <property type="entry name" value="PKS_Beta-ketoAc_synthase_dom"/>
</dbReference>
<dbReference type="InterPro" id="IPR016039">
    <property type="entry name" value="Thiolase-like"/>
</dbReference>
<keyword evidence="3" id="KW-0597">Phosphoprotein</keyword>
<dbReference type="SUPFAM" id="SSF53901">
    <property type="entry name" value="Thiolase-like"/>
    <property type="match status" value="1"/>
</dbReference>
<protein>
    <submittedName>
        <fullName evidence="10">Amino acid adenylation domain-containing protein</fullName>
    </submittedName>
</protein>
<dbReference type="Pfam" id="PF00501">
    <property type="entry name" value="AMP-binding"/>
    <property type="match status" value="1"/>
</dbReference>
<dbReference type="InterPro" id="IPR010071">
    <property type="entry name" value="AA_adenyl_dom"/>
</dbReference>
<dbReference type="Pfam" id="PF22621">
    <property type="entry name" value="CurL-like_PKS_C"/>
    <property type="match status" value="1"/>
</dbReference>
<dbReference type="InterPro" id="IPR009081">
    <property type="entry name" value="PP-bd_ACP"/>
</dbReference>
<dbReference type="EMBL" id="CP017101">
    <property type="protein sequence ID" value="APO68607.1"/>
    <property type="molecule type" value="Genomic_DNA"/>
</dbReference>
<feature type="domain" description="Carrier" evidence="8">
    <location>
        <begin position="2102"/>
        <end position="2176"/>
    </location>
</feature>
<keyword evidence="2" id="KW-0596">Phosphopantetheine</keyword>
<evidence type="ECO:0000256" key="6">
    <source>
        <dbReference type="ARBA" id="ARBA00029443"/>
    </source>
</evidence>
<reference evidence="10 11" key="1">
    <citation type="submission" date="2016-09" db="EMBL/GenBank/DDBJ databases">
        <title>The complete genome sequences of Rhizobium gallicum, symbiovars gallicum and phaseoli, symbionts associated to common bean (Phaseolus vulgaris).</title>
        <authorList>
            <person name="Bustos P."/>
            <person name="Santamaria R.I."/>
            <person name="Perez-Carrascal O.M."/>
            <person name="Juarez S."/>
            <person name="Lozano L."/>
            <person name="Martinez-Flores I."/>
            <person name="Martinez-Romero E."/>
            <person name="Cevallos M."/>
            <person name="Romero D."/>
            <person name="Davila G."/>
            <person name="Gonzalez V."/>
        </authorList>
    </citation>
    <scope>NUCLEOTIDE SEQUENCE [LARGE SCALE GENOMIC DNA]</scope>
    <source>
        <strain evidence="10 11">IE4872</strain>
    </source>
</reference>
<feature type="region of interest" description="Disordered" evidence="7">
    <location>
        <begin position="2085"/>
        <end position="2106"/>
    </location>
</feature>
<dbReference type="Gene3D" id="3.30.300.30">
    <property type="match status" value="1"/>
</dbReference>
<feature type="domain" description="Ketosynthase family 3 (KS3)" evidence="9">
    <location>
        <begin position="23"/>
        <end position="455"/>
    </location>
</feature>
<dbReference type="GO" id="GO:0004315">
    <property type="term" value="F:3-oxoacyl-[acyl-carrier-protein] synthase activity"/>
    <property type="evidence" value="ECO:0007669"/>
    <property type="project" value="InterPro"/>
</dbReference>
<comment type="similarity">
    <text evidence="6">In the C-terminal section; belongs to the NRP synthetase family.</text>
</comment>
<dbReference type="Gene3D" id="2.30.38.10">
    <property type="entry name" value="Luciferase, Domain 3"/>
    <property type="match status" value="1"/>
</dbReference>
<evidence type="ECO:0000313" key="11">
    <source>
        <dbReference type="Proteomes" id="UP000184749"/>
    </source>
</evidence>
<dbReference type="Pfam" id="PF00698">
    <property type="entry name" value="Acyl_transf_1"/>
    <property type="match status" value="1"/>
</dbReference>
<dbReference type="Proteomes" id="UP000184749">
    <property type="component" value="Chromosome"/>
</dbReference>
<dbReference type="RefSeq" id="WP_074069221.1">
    <property type="nucleotide sequence ID" value="NZ_CP017101.1"/>
</dbReference>
<dbReference type="Gene3D" id="3.40.366.10">
    <property type="entry name" value="Malonyl-Coenzyme A Acyl Carrier Protein, domain 2"/>
    <property type="match status" value="1"/>
</dbReference>
<dbReference type="InterPro" id="IPR000873">
    <property type="entry name" value="AMP-dep_synth/lig_dom"/>
</dbReference>
<dbReference type="GO" id="GO:0006633">
    <property type="term" value="P:fatty acid biosynthetic process"/>
    <property type="evidence" value="ECO:0007669"/>
    <property type="project" value="InterPro"/>
</dbReference>
<dbReference type="SMART" id="SM00827">
    <property type="entry name" value="PKS_AT"/>
    <property type="match status" value="1"/>
</dbReference>
<dbReference type="GO" id="GO:0046872">
    <property type="term" value="F:metal ion binding"/>
    <property type="evidence" value="ECO:0007669"/>
    <property type="project" value="UniProtKB-KW"/>
</dbReference>
<organism evidence="10 11">
    <name type="scientific">Rhizobium gallicum</name>
    <dbReference type="NCBI Taxonomy" id="56730"/>
    <lineage>
        <taxon>Bacteria</taxon>
        <taxon>Pseudomonadati</taxon>
        <taxon>Pseudomonadota</taxon>
        <taxon>Alphaproteobacteria</taxon>
        <taxon>Hyphomicrobiales</taxon>
        <taxon>Rhizobiaceae</taxon>
        <taxon>Rhizobium/Agrobacterium group</taxon>
        <taxon>Rhizobium</taxon>
    </lineage>
</organism>
<dbReference type="CDD" id="cd00833">
    <property type="entry name" value="PKS"/>
    <property type="match status" value="1"/>
</dbReference>
<evidence type="ECO:0000259" key="9">
    <source>
        <dbReference type="PROSITE" id="PS52004"/>
    </source>
</evidence>
<dbReference type="SUPFAM" id="SSF52151">
    <property type="entry name" value="FabD/lysophospholipase-like"/>
    <property type="match status" value="1"/>
</dbReference>
<dbReference type="SUPFAM" id="SSF56801">
    <property type="entry name" value="Acetyl-CoA synthetase-like"/>
    <property type="match status" value="1"/>
</dbReference>
<evidence type="ECO:0000256" key="3">
    <source>
        <dbReference type="ARBA" id="ARBA00022553"/>
    </source>
</evidence>
<evidence type="ECO:0000259" key="8">
    <source>
        <dbReference type="PROSITE" id="PS50075"/>
    </source>
</evidence>
<dbReference type="SUPFAM" id="SSF52777">
    <property type="entry name" value="CoA-dependent acyltransferases"/>
    <property type="match status" value="2"/>
</dbReference>
<accession>A0A1L5NL47</accession>
<dbReference type="Gene3D" id="3.40.47.10">
    <property type="match status" value="1"/>
</dbReference>
<dbReference type="PROSITE" id="PS00455">
    <property type="entry name" value="AMP_BINDING"/>
    <property type="match status" value="1"/>
</dbReference>
<feature type="domain" description="Carrier" evidence="8">
    <location>
        <begin position="949"/>
        <end position="1027"/>
    </location>
</feature>
<dbReference type="Pfam" id="PF00109">
    <property type="entry name" value="ketoacyl-synt"/>
    <property type="match status" value="1"/>
</dbReference>
<dbReference type="CDD" id="cd12116">
    <property type="entry name" value="A_NRPS_Ta1_like"/>
    <property type="match status" value="1"/>
</dbReference>
<dbReference type="Pfam" id="PF02801">
    <property type="entry name" value="Ketoacyl-synt_C"/>
    <property type="match status" value="1"/>
</dbReference>
<dbReference type="Gene3D" id="1.10.1200.10">
    <property type="entry name" value="ACP-like"/>
    <property type="match status" value="3"/>
</dbReference>
<dbReference type="InterPro" id="IPR016035">
    <property type="entry name" value="Acyl_Trfase/lysoPLipase"/>
</dbReference>
<evidence type="ECO:0000256" key="2">
    <source>
        <dbReference type="ARBA" id="ARBA00022450"/>
    </source>
</evidence>
<feature type="domain" description="Carrier" evidence="8">
    <location>
        <begin position="2177"/>
        <end position="2252"/>
    </location>
</feature>
<dbReference type="PROSITE" id="PS50075">
    <property type="entry name" value="CARRIER"/>
    <property type="match status" value="3"/>
</dbReference>
<dbReference type="InterPro" id="IPR016036">
    <property type="entry name" value="Malonyl_transacylase_ACP-bd"/>
</dbReference>
<gene>
    <name evidence="10" type="ORF">IE4872_CH03005</name>
</gene>
<dbReference type="InterPro" id="IPR001242">
    <property type="entry name" value="Condensation_dom"/>
</dbReference>
<dbReference type="NCBIfam" id="TIGR01733">
    <property type="entry name" value="AA-adenyl-dom"/>
    <property type="match status" value="1"/>
</dbReference>
<dbReference type="PROSITE" id="PS00606">
    <property type="entry name" value="KS3_1"/>
    <property type="match status" value="1"/>
</dbReference>
<dbReference type="Pfam" id="PF00550">
    <property type="entry name" value="PP-binding"/>
    <property type="match status" value="3"/>
</dbReference>
<dbReference type="PROSITE" id="PS00012">
    <property type="entry name" value="PHOSPHOPANTETHEINE"/>
    <property type="match status" value="1"/>
</dbReference>
<dbReference type="InterPro" id="IPR001227">
    <property type="entry name" value="Ac_transferase_dom_sf"/>
</dbReference>
<evidence type="ECO:0000256" key="5">
    <source>
        <dbReference type="ARBA" id="ARBA00022723"/>
    </source>
</evidence>
<dbReference type="GO" id="GO:0004312">
    <property type="term" value="F:fatty acid synthase activity"/>
    <property type="evidence" value="ECO:0007669"/>
    <property type="project" value="TreeGrafter"/>
</dbReference>
<dbReference type="PANTHER" id="PTHR43775">
    <property type="entry name" value="FATTY ACID SYNTHASE"/>
    <property type="match status" value="1"/>
</dbReference>
<dbReference type="InterPro" id="IPR045851">
    <property type="entry name" value="AMP-bd_C_sf"/>
</dbReference>
<dbReference type="SUPFAM" id="SSF55048">
    <property type="entry name" value="Probable ACP-binding domain of malonyl-CoA ACP transacylase"/>
    <property type="match status" value="1"/>
</dbReference>
<dbReference type="InterPro" id="IPR050091">
    <property type="entry name" value="PKS_NRPS_Biosynth_Enz"/>
</dbReference>
<dbReference type="SMART" id="SM00825">
    <property type="entry name" value="PKS_KS"/>
    <property type="match status" value="1"/>
</dbReference>
<evidence type="ECO:0000256" key="1">
    <source>
        <dbReference type="ARBA" id="ARBA00001957"/>
    </source>
</evidence>
<dbReference type="InterPro" id="IPR014043">
    <property type="entry name" value="Acyl_transferase_dom"/>
</dbReference>
<dbReference type="InterPro" id="IPR014030">
    <property type="entry name" value="Ketoacyl_synth_N"/>
</dbReference>
<dbReference type="SUPFAM" id="SSF47336">
    <property type="entry name" value="ACP-like"/>
    <property type="match status" value="3"/>
</dbReference>
<dbReference type="InterPro" id="IPR029058">
    <property type="entry name" value="AB_hydrolase_fold"/>
</dbReference>
<keyword evidence="5" id="KW-0479">Metal-binding</keyword>
<keyword evidence="4" id="KW-0808">Transferase</keyword>
<proteinExistence type="inferred from homology"/>
<dbReference type="InterPro" id="IPR025110">
    <property type="entry name" value="AMP-bd_C"/>
</dbReference>
<evidence type="ECO:0000256" key="4">
    <source>
        <dbReference type="ARBA" id="ARBA00022679"/>
    </source>
</evidence>
<dbReference type="InterPro" id="IPR014031">
    <property type="entry name" value="Ketoacyl_synth_C"/>
</dbReference>
<dbReference type="InterPro" id="IPR006162">
    <property type="entry name" value="Ppantetheine_attach_site"/>
</dbReference>
<dbReference type="Gene3D" id="3.30.70.3290">
    <property type="match status" value="1"/>
</dbReference>
<dbReference type="InterPro" id="IPR023213">
    <property type="entry name" value="CAT-like_dom_sf"/>
</dbReference>
<dbReference type="Pfam" id="PF13193">
    <property type="entry name" value="AMP-binding_C"/>
    <property type="match status" value="1"/>
</dbReference>
<dbReference type="CDD" id="cd19531">
    <property type="entry name" value="LCL_NRPS-like"/>
    <property type="match status" value="1"/>
</dbReference>
<dbReference type="Gene3D" id="3.40.50.980">
    <property type="match status" value="2"/>
</dbReference>
<comment type="cofactor">
    <cofactor evidence="1">
        <name>pantetheine 4'-phosphate</name>
        <dbReference type="ChEBI" id="CHEBI:47942"/>
    </cofactor>
</comment>
<name>A0A1L5NL47_9HYPH</name>
<dbReference type="SUPFAM" id="SSF53474">
    <property type="entry name" value="alpha/beta-Hydrolases"/>
    <property type="match status" value="1"/>
</dbReference>
<dbReference type="PANTHER" id="PTHR43775:SF51">
    <property type="entry name" value="INACTIVE PHENOLPHTHIOCEROL SYNTHESIS POLYKETIDE SYNTHASE TYPE I PKS1-RELATED"/>
    <property type="match status" value="1"/>
</dbReference>
<dbReference type="Gene3D" id="3.30.559.10">
    <property type="entry name" value="Chloramphenicol acetyltransferase-like domain"/>
    <property type="match status" value="1"/>
</dbReference>
<dbReference type="PROSITE" id="PS52004">
    <property type="entry name" value="KS3_2"/>
    <property type="match status" value="1"/>
</dbReference>
<dbReference type="Gene3D" id="3.30.559.30">
    <property type="entry name" value="Nonribosomal peptide synthetase, condensation domain"/>
    <property type="match status" value="1"/>
</dbReference>
<dbReference type="Gene3D" id="3.40.50.1820">
    <property type="entry name" value="alpha/beta hydrolase"/>
    <property type="match status" value="1"/>
</dbReference>